<name>A0AAU6Q8B9_9DEIO</name>
<sequence length="173" mass="18449">MQRVLDMGLLTPTSAALITRTAALAGGALATRPSTLVDLDSGETLVSGQLTVNVQQLRRAIKRLSHKPAAQRRRAATALAASRLGLNRGQYSVRIQGGSTLQVYEGQVPTPWNVRLSPGQGGLMATVYEGTLHDLTEVPLRGYGRNVAGALADAFRSQAPVTRTEPEPADLYF</sequence>
<dbReference type="AlphaFoldDB" id="A0AAU6Q8B9"/>
<reference evidence="1" key="1">
    <citation type="submission" date="2024-03" db="EMBL/GenBank/DDBJ databases">
        <title>Deinococcus weizhi sp. nov., isolated from human skin.</title>
        <authorList>
            <person name="Wei Z."/>
            <person name="Tian F."/>
            <person name="Yang C."/>
            <person name="Xin L.T."/>
            <person name="Wen Z.J."/>
            <person name="Lan K.C."/>
            <person name="Yu L."/>
            <person name="Zhe W."/>
            <person name="Dan F.D."/>
            <person name="Jun W."/>
            <person name="Rui Z."/>
            <person name="Yong X.J."/>
            <person name="Ting Y."/>
            <person name="Wei X."/>
            <person name="Xu Z.G."/>
            <person name="Xin Z."/>
            <person name="Dong F.G."/>
            <person name="Ni X.M."/>
            <person name="Zheng M.G."/>
            <person name="Chun Y."/>
            <person name="Qian W.X."/>
        </authorList>
    </citation>
    <scope>NUCLEOTIDE SEQUENCE</scope>
    <source>
        <strain evidence="1">VB142</strain>
    </source>
</reference>
<organism evidence="1">
    <name type="scientific">Deinococcus sp. VB142</name>
    <dbReference type="NCBI Taxonomy" id="3112952"/>
    <lineage>
        <taxon>Bacteria</taxon>
        <taxon>Thermotogati</taxon>
        <taxon>Deinococcota</taxon>
        <taxon>Deinococci</taxon>
        <taxon>Deinococcales</taxon>
        <taxon>Deinococcaceae</taxon>
        <taxon>Deinococcus</taxon>
    </lineage>
</organism>
<proteinExistence type="predicted"/>
<protein>
    <submittedName>
        <fullName evidence="1">Uncharacterized protein</fullName>
    </submittedName>
</protein>
<gene>
    <name evidence="1" type="ORF">WDJ50_15355</name>
</gene>
<dbReference type="RefSeq" id="WP_339097913.1">
    <property type="nucleotide sequence ID" value="NZ_CP149783.1"/>
</dbReference>
<accession>A0AAU6Q8B9</accession>
<dbReference type="EMBL" id="CP149783">
    <property type="protein sequence ID" value="WYF46434.1"/>
    <property type="molecule type" value="Genomic_DNA"/>
</dbReference>
<evidence type="ECO:0000313" key="1">
    <source>
        <dbReference type="EMBL" id="WYF46434.1"/>
    </source>
</evidence>